<reference evidence="1" key="1">
    <citation type="submission" date="2020-03" db="EMBL/GenBank/DDBJ databases">
        <title>A mixture of massive structural variations and highly conserved coding sequences in Ustilaginoidea virens genome.</title>
        <authorList>
            <person name="Zhang K."/>
            <person name="Zhao Z."/>
            <person name="Zhang Z."/>
            <person name="Li Y."/>
            <person name="Hsiang T."/>
            <person name="Sun W."/>
        </authorList>
    </citation>
    <scope>NUCLEOTIDE SEQUENCE</scope>
    <source>
        <strain evidence="1">UV-8b</strain>
    </source>
</reference>
<name>A0A8E5HXJ2_USTVR</name>
<dbReference type="RefSeq" id="XP_043001152.1">
    <property type="nucleotide sequence ID" value="XM_043145217.1"/>
</dbReference>
<gene>
    <name evidence="1" type="ORF">UV8b_07720</name>
</gene>
<evidence type="ECO:0000313" key="2">
    <source>
        <dbReference type="Proteomes" id="UP000027002"/>
    </source>
</evidence>
<sequence length="207" mass="22952">MQIDPEAMKRGGAVAALWRRYHGHATPLARSYPGRRPPQPLFLDAHGLISVPRGVLVLAFVRAKTTVVAVVDRCSHSWESHRADSSPRLKRMNLTFRHQPESCTRRTRAGPPWPPTVQGMLGTVGDQRHITPNEGLPASESAERDGWIYSTAGLHTATHAFDQVEFPALLQPWLDTEQARQDFKTHAVTDELKLKTLGPLGPLPPPC</sequence>
<protein>
    <submittedName>
        <fullName evidence="1">Uncharacterized protein</fullName>
    </submittedName>
</protein>
<dbReference type="GeneID" id="66068497"/>
<keyword evidence="2" id="KW-1185">Reference proteome</keyword>
<dbReference type="EMBL" id="CP072759">
    <property type="protein sequence ID" value="QUC23479.1"/>
    <property type="molecule type" value="Genomic_DNA"/>
</dbReference>
<dbReference type="KEGG" id="uvi:66068497"/>
<evidence type="ECO:0000313" key="1">
    <source>
        <dbReference type="EMBL" id="QUC23479.1"/>
    </source>
</evidence>
<accession>A0A8E5HXJ2</accession>
<dbReference type="AlphaFoldDB" id="A0A8E5HXJ2"/>
<dbReference type="Proteomes" id="UP000027002">
    <property type="component" value="Chromosome 7"/>
</dbReference>
<proteinExistence type="predicted"/>
<organism evidence="1 2">
    <name type="scientific">Ustilaginoidea virens</name>
    <name type="common">Rice false smut fungus</name>
    <name type="synonym">Villosiclava virens</name>
    <dbReference type="NCBI Taxonomy" id="1159556"/>
    <lineage>
        <taxon>Eukaryota</taxon>
        <taxon>Fungi</taxon>
        <taxon>Dikarya</taxon>
        <taxon>Ascomycota</taxon>
        <taxon>Pezizomycotina</taxon>
        <taxon>Sordariomycetes</taxon>
        <taxon>Hypocreomycetidae</taxon>
        <taxon>Hypocreales</taxon>
        <taxon>Clavicipitaceae</taxon>
        <taxon>Ustilaginoidea</taxon>
    </lineage>
</organism>